<evidence type="ECO:0000256" key="6">
    <source>
        <dbReference type="ARBA" id="ARBA00022777"/>
    </source>
</evidence>
<evidence type="ECO:0000313" key="10">
    <source>
        <dbReference type="EMBL" id="KAF2431336.1"/>
    </source>
</evidence>
<evidence type="ECO:0000256" key="4">
    <source>
        <dbReference type="ARBA" id="ARBA00022679"/>
    </source>
</evidence>
<evidence type="ECO:0000256" key="3">
    <source>
        <dbReference type="ARBA" id="ARBA00022490"/>
    </source>
</evidence>
<dbReference type="EMBL" id="MU007032">
    <property type="protein sequence ID" value="KAF2431336.1"/>
    <property type="molecule type" value="Genomic_DNA"/>
</dbReference>
<dbReference type="AlphaFoldDB" id="A0A9P4NUA6"/>
<evidence type="ECO:0000256" key="7">
    <source>
        <dbReference type="ARBA" id="ARBA00022840"/>
    </source>
</evidence>
<sequence length="301" mass="34414">MSEVIIDDKSEHCIPFLLERLENHQKTEDRPFFLGLNGVQGAGKSTLVSTLSLTLRAEPYSLSTAVLSLDDFYLRHEDQVALASSHPDNLLVQHRGQPSTHELHLLHSTLTSLAERRLTKLPVYDKSQYQGAGDRTDTTTWEEVNRPGSSPIDVVILEGWCVGFRALSDAELEAKWNEARNLVESGDGVGQLGRLKLSDVQFVNNALAGYESIWDKFDAFIHIDAKETRWVYKWRLEAEHKMRKEKGSGMTDEQVVKFIDGYYPAYELYTENLRKPIFSDSGRQLRLEVDEDRKVQQVYRL</sequence>
<dbReference type="Gene3D" id="3.40.50.300">
    <property type="entry name" value="P-loop containing nucleotide triphosphate hydrolases"/>
    <property type="match status" value="1"/>
</dbReference>
<proteinExistence type="inferred from homology"/>
<dbReference type="GO" id="GO:0005634">
    <property type="term" value="C:nucleus"/>
    <property type="evidence" value="ECO:0007669"/>
    <property type="project" value="UniProtKB-SubCell"/>
</dbReference>
<dbReference type="SUPFAM" id="SSF52540">
    <property type="entry name" value="P-loop containing nucleoside triphosphate hydrolases"/>
    <property type="match status" value="1"/>
</dbReference>
<dbReference type="GO" id="GO:0005524">
    <property type="term" value="F:ATP binding"/>
    <property type="evidence" value="ECO:0007669"/>
    <property type="project" value="UniProtKB-KW"/>
</dbReference>
<keyword evidence="10" id="KW-0378">Hydrolase</keyword>
<keyword evidence="3" id="KW-0963">Cytoplasm</keyword>
<accession>A0A9P4NUA6</accession>
<dbReference type="Proteomes" id="UP000800235">
    <property type="component" value="Unassembled WGS sequence"/>
</dbReference>
<comment type="subcellular location">
    <subcellularLocation>
        <location evidence="2">Cytoplasm</location>
    </subcellularLocation>
    <subcellularLocation>
        <location evidence="1">Nucleus</location>
    </subcellularLocation>
</comment>
<gene>
    <name evidence="10" type="ORF">EJ08DRAFT_733297</name>
</gene>
<dbReference type="PANTHER" id="PTHR10285">
    <property type="entry name" value="URIDINE KINASE"/>
    <property type="match status" value="1"/>
</dbReference>
<comment type="caution">
    <text evidence="10">The sequence shown here is derived from an EMBL/GenBank/DDBJ whole genome shotgun (WGS) entry which is preliminary data.</text>
</comment>
<keyword evidence="8" id="KW-0539">Nucleus</keyword>
<evidence type="ECO:0000256" key="5">
    <source>
        <dbReference type="ARBA" id="ARBA00022741"/>
    </source>
</evidence>
<dbReference type="GO" id="GO:0016301">
    <property type="term" value="F:kinase activity"/>
    <property type="evidence" value="ECO:0007669"/>
    <property type="project" value="UniProtKB-KW"/>
</dbReference>
<name>A0A9P4NUA6_9PEZI</name>
<dbReference type="GO" id="GO:0016787">
    <property type="term" value="F:hydrolase activity"/>
    <property type="evidence" value="ECO:0007669"/>
    <property type="project" value="UniProtKB-KW"/>
</dbReference>
<organism evidence="10 11">
    <name type="scientific">Tothia fuscella</name>
    <dbReference type="NCBI Taxonomy" id="1048955"/>
    <lineage>
        <taxon>Eukaryota</taxon>
        <taxon>Fungi</taxon>
        <taxon>Dikarya</taxon>
        <taxon>Ascomycota</taxon>
        <taxon>Pezizomycotina</taxon>
        <taxon>Dothideomycetes</taxon>
        <taxon>Pleosporomycetidae</taxon>
        <taxon>Venturiales</taxon>
        <taxon>Cylindrosympodiaceae</taxon>
        <taxon>Tothia</taxon>
    </lineage>
</organism>
<keyword evidence="7" id="KW-0067">ATP-binding</keyword>
<keyword evidence="6" id="KW-0418">Kinase</keyword>
<evidence type="ECO:0000313" key="11">
    <source>
        <dbReference type="Proteomes" id="UP000800235"/>
    </source>
</evidence>
<dbReference type="InterPro" id="IPR027417">
    <property type="entry name" value="P-loop_NTPase"/>
</dbReference>
<dbReference type="GO" id="GO:0005737">
    <property type="term" value="C:cytoplasm"/>
    <property type="evidence" value="ECO:0007669"/>
    <property type="project" value="UniProtKB-SubCell"/>
</dbReference>
<evidence type="ECO:0000256" key="2">
    <source>
        <dbReference type="ARBA" id="ARBA00004496"/>
    </source>
</evidence>
<dbReference type="OrthoDB" id="347435at2759"/>
<evidence type="ECO:0000256" key="8">
    <source>
        <dbReference type="ARBA" id="ARBA00023242"/>
    </source>
</evidence>
<comment type="similarity">
    <text evidence="9">Belongs to the GLYK kinase family.</text>
</comment>
<evidence type="ECO:0000256" key="1">
    <source>
        <dbReference type="ARBA" id="ARBA00004123"/>
    </source>
</evidence>
<dbReference type="FunFam" id="3.40.50.300:FF:001691">
    <property type="entry name" value="Probable ATP-dependent kinase TDA10"/>
    <property type="match status" value="1"/>
</dbReference>
<evidence type="ECO:0000256" key="9">
    <source>
        <dbReference type="ARBA" id="ARBA00061312"/>
    </source>
</evidence>
<keyword evidence="4" id="KW-0808">Transferase</keyword>
<protein>
    <submittedName>
        <fullName evidence="10">P-loop containing nucleoside triphosphate hydrolase protein</fullName>
    </submittedName>
</protein>
<keyword evidence="11" id="KW-1185">Reference proteome</keyword>
<reference evidence="10" key="1">
    <citation type="journal article" date="2020" name="Stud. Mycol.">
        <title>101 Dothideomycetes genomes: a test case for predicting lifestyles and emergence of pathogens.</title>
        <authorList>
            <person name="Haridas S."/>
            <person name="Albert R."/>
            <person name="Binder M."/>
            <person name="Bloem J."/>
            <person name="Labutti K."/>
            <person name="Salamov A."/>
            <person name="Andreopoulos B."/>
            <person name="Baker S."/>
            <person name="Barry K."/>
            <person name="Bills G."/>
            <person name="Bluhm B."/>
            <person name="Cannon C."/>
            <person name="Castanera R."/>
            <person name="Culley D."/>
            <person name="Daum C."/>
            <person name="Ezra D."/>
            <person name="Gonzalez J."/>
            <person name="Henrissat B."/>
            <person name="Kuo A."/>
            <person name="Liang C."/>
            <person name="Lipzen A."/>
            <person name="Lutzoni F."/>
            <person name="Magnuson J."/>
            <person name="Mondo S."/>
            <person name="Nolan M."/>
            <person name="Ohm R."/>
            <person name="Pangilinan J."/>
            <person name="Park H.-J."/>
            <person name="Ramirez L."/>
            <person name="Alfaro M."/>
            <person name="Sun H."/>
            <person name="Tritt A."/>
            <person name="Yoshinaga Y."/>
            <person name="Zwiers L.-H."/>
            <person name="Turgeon B."/>
            <person name="Goodwin S."/>
            <person name="Spatafora J."/>
            <person name="Crous P."/>
            <person name="Grigoriev I."/>
        </authorList>
    </citation>
    <scope>NUCLEOTIDE SEQUENCE</scope>
    <source>
        <strain evidence="10">CBS 130266</strain>
    </source>
</reference>
<keyword evidence="5" id="KW-0547">Nucleotide-binding</keyword>